<feature type="domain" description="DUF3828" evidence="2">
    <location>
        <begin position="32"/>
        <end position="148"/>
    </location>
</feature>
<feature type="chain" id="PRO_5023826603" evidence="1">
    <location>
        <begin position="27"/>
        <end position="172"/>
    </location>
</feature>
<reference evidence="3 4" key="1">
    <citation type="submission" date="2019-09" db="EMBL/GenBank/DDBJ databases">
        <authorList>
            <person name="Li Y."/>
        </authorList>
    </citation>
    <scope>NUCLEOTIDE SEQUENCE [LARGE SCALE GENOMIC DNA]</scope>
    <source>
        <strain evidence="3 4">L3-3HA</strain>
    </source>
</reference>
<dbReference type="Gene3D" id="3.10.450.50">
    <property type="match status" value="1"/>
</dbReference>
<dbReference type="EMBL" id="VYKJ01000006">
    <property type="protein sequence ID" value="KAA8999339.1"/>
    <property type="molecule type" value="Genomic_DNA"/>
</dbReference>
<evidence type="ECO:0000256" key="1">
    <source>
        <dbReference type="SAM" id="SignalP"/>
    </source>
</evidence>
<dbReference type="Proteomes" id="UP000335415">
    <property type="component" value="Unassembled WGS sequence"/>
</dbReference>
<accession>A0A5J5FZ07</accession>
<evidence type="ECO:0000313" key="3">
    <source>
        <dbReference type="EMBL" id="KAA8999339.1"/>
    </source>
</evidence>
<dbReference type="AlphaFoldDB" id="A0A5J5FZ07"/>
<dbReference type="Pfam" id="PF12883">
    <property type="entry name" value="DUF3828"/>
    <property type="match status" value="1"/>
</dbReference>
<comment type="caution">
    <text evidence="3">The sequence shown here is derived from an EMBL/GenBank/DDBJ whole genome shotgun (WGS) entry which is preliminary data.</text>
</comment>
<organism evidence="3 4">
    <name type="scientific">Affinibrenneria salicis</name>
    <dbReference type="NCBI Taxonomy" id="2590031"/>
    <lineage>
        <taxon>Bacteria</taxon>
        <taxon>Pseudomonadati</taxon>
        <taxon>Pseudomonadota</taxon>
        <taxon>Gammaproteobacteria</taxon>
        <taxon>Enterobacterales</taxon>
        <taxon>Pectobacteriaceae</taxon>
        <taxon>Affinibrenneria</taxon>
    </lineage>
</organism>
<name>A0A5J5FZ07_9GAMM</name>
<dbReference type="InterPro" id="IPR024289">
    <property type="entry name" value="DUF3828"/>
</dbReference>
<feature type="signal peptide" evidence="1">
    <location>
        <begin position="1"/>
        <end position="26"/>
    </location>
</feature>
<keyword evidence="4" id="KW-1185">Reference proteome</keyword>
<keyword evidence="1" id="KW-0732">Signal</keyword>
<gene>
    <name evidence="3" type="ORF">FJU30_13445</name>
</gene>
<evidence type="ECO:0000313" key="4">
    <source>
        <dbReference type="Proteomes" id="UP000335415"/>
    </source>
</evidence>
<evidence type="ECO:0000259" key="2">
    <source>
        <dbReference type="Pfam" id="PF12883"/>
    </source>
</evidence>
<sequence length="172" mass="19397">MVSMRVFYLLCFSLFSFTLFPQTALAIEDPSAFLKRIYAAYGSDDLSPVPIDRTGPERIASKRFMAVLQEDQALTLPGDQGYLDYDPICQCQDYQNLVVTNITILANDNKKSRATVTYRAFNDDSDMVTTTFNLVAENGHWFIDDIFDASQASVRDDIDANNKALRIKGETH</sequence>
<dbReference type="OrthoDB" id="7204586at2"/>
<protein>
    <submittedName>
        <fullName evidence="3">DUF3828 domain-containing protein</fullName>
    </submittedName>
</protein>
<proteinExistence type="predicted"/>